<dbReference type="Gene3D" id="3.30.1590.10">
    <property type="entry name" value="Maltooligosyl trehalose synthase, domain 2"/>
    <property type="match status" value="1"/>
</dbReference>
<dbReference type="Gene3D" id="3.20.20.80">
    <property type="entry name" value="Glycosidases"/>
    <property type="match status" value="3"/>
</dbReference>
<gene>
    <name evidence="2" type="primary">treY</name>
    <name evidence="2" type="ORF">C7C46_01345</name>
</gene>
<protein>
    <submittedName>
        <fullName evidence="2">Malto-oligosyltrehalose synthase</fullName>
    </submittedName>
</protein>
<dbReference type="SUPFAM" id="SSF51445">
    <property type="entry name" value="(Trans)glycosidases"/>
    <property type="match status" value="1"/>
</dbReference>
<proteinExistence type="predicted"/>
<dbReference type="Proteomes" id="UP000248039">
    <property type="component" value="Unassembled WGS sequence"/>
</dbReference>
<sequence length="743" mass="82447">MSPPTASYRLQLQPAFTLADAEAAVPYLAGLGVSHLHLSPLLEATPGSTHGYDTVDHTRISEQLGGERALRSLAATARRHGLGLIADVVPNHMALPVPERLNSPLWHVLRDGPQSEYAHWFDIDWAAHGGRILLPVLGDRLGAVLDQLKVDQDTLRYYDHVFPLRPGTAQLPLPELLNRQHYRLAWWRLADTQLNYRRFFTINELIALRVERHEVFRATHAVLLRLHAEGVIDGFRVDHPDGLADPRGYLRCLAEASGNAYVVVEKILTGLERLPADWPCAGTTGYDALRHIGAVLTDCEGTARLTEHYAEYTGVESTAMAAARRGRSEMTAPHGELASEMNRLVRLAERICAEEPALADHEPLAVRAALCELFTHYTVYRPYPFPAERTIVTPESTKQFVELLTQGHLGNSPAKDEFRTRFAQTASAVAAKGVEDTAFYRWYPLLSVNEVGGDPAHPGISVADFHGWCESMQRDWPHTMTALSTHDTKRSADARARLAVLAELPDLWLAECSAWSELAGGLADRNAEWLLWQTLVAAWPIEPDRLVGVLLKSVREAKLATSWTAADPQYEEALADYTRAVLADPELSGRIERFVAFLEPFAQSNSLAATLLQLTMPGVPDLYQGGERPLYTLVDPDNRAPVDFTVPEAELTVFAQRKLQLTRTALHLPRPLGEYSPLPADEHLVAYRRGPDLAVAVTRLPYALARRGTPATLDLPGRWRDELTGRQFTGVVDTVALLIRESQ</sequence>
<dbReference type="OrthoDB" id="9761577at2"/>
<dbReference type="InterPro" id="IPR006047">
    <property type="entry name" value="GH13_cat_dom"/>
</dbReference>
<dbReference type="NCBIfam" id="TIGR02401">
    <property type="entry name" value="trehalose_TreY"/>
    <property type="match status" value="1"/>
</dbReference>
<dbReference type="PANTHER" id="PTHR10357:SF216">
    <property type="entry name" value="MALTOOLIGOSYL TREHALOSE SYNTHASE-RELATED"/>
    <property type="match status" value="1"/>
</dbReference>
<name>A0A2V4P3F1_9ACTN</name>
<dbReference type="PANTHER" id="PTHR10357">
    <property type="entry name" value="ALPHA-AMYLASE FAMILY MEMBER"/>
    <property type="match status" value="1"/>
</dbReference>
<accession>A0A2V4P3F1</accession>
<dbReference type="GO" id="GO:0047470">
    <property type="term" value="F:(1,4)-alpha-D-glucan 1-alpha-D-glucosylmutase activity"/>
    <property type="evidence" value="ECO:0007669"/>
    <property type="project" value="TreeGrafter"/>
</dbReference>
<evidence type="ECO:0000313" key="2">
    <source>
        <dbReference type="EMBL" id="PYC88161.1"/>
    </source>
</evidence>
<comment type="caution">
    <text evidence="2">The sequence shown here is derived from an EMBL/GenBank/DDBJ whole genome shotgun (WGS) entry which is preliminary data.</text>
</comment>
<feature type="domain" description="Glycosyl hydrolase family 13 catalytic" evidence="1">
    <location>
        <begin position="5"/>
        <end position="667"/>
    </location>
</feature>
<dbReference type="EMBL" id="PYBW01000006">
    <property type="protein sequence ID" value="PYC88161.1"/>
    <property type="molecule type" value="Genomic_DNA"/>
</dbReference>
<evidence type="ECO:0000259" key="1">
    <source>
        <dbReference type="SMART" id="SM00642"/>
    </source>
</evidence>
<dbReference type="GO" id="GO:0005992">
    <property type="term" value="P:trehalose biosynthetic process"/>
    <property type="evidence" value="ECO:0007669"/>
    <property type="project" value="TreeGrafter"/>
</dbReference>
<dbReference type="SMART" id="SM00642">
    <property type="entry name" value="Aamy"/>
    <property type="match status" value="1"/>
</dbReference>
<reference evidence="2 3" key="1">
    <citation type="submission" date="2018-03" db="EMBL/GenBank/DDBJ databases">
        <title>Bioinformatic expansion and discovery of thiopeptide antibiotics.</title>
        <authorList>
            <person name="Schwalen C.J."/>
            <person name="Hudson G.A."/>
            <person name="Mitchell D.A."/>
        </authorList>
    </citation>
    <scope>NUCLEOTIDE SEQUENCE [LARGE SCALE GENOMIC DNA]</scope>
    <source>
        <strain evidence="2 3">ATCC 21389</strain>
    </source>
</reference>
<dbReference type="AlphaFoldDB" id="A0A2V4P3F1"/>
<dbReference type="InterPro" id="IPR012767">
    <property type="entry name" value="Trehalose_TreY"/>
</dbReference>
<evidence type="ECO:0000313" key="3">
    <source>
        <dbReference type="Proteomes" id="UP000248039"/>
    </source>
</evidence>
<dbReference type="Pfam" id="PF00128">
    <property type="entry name" value="Alpha-amylase"/>
    <property type="match status" value="1"/>
</dbReference>
<organism evidence="2 3">
    <name type="scientific">Streptomyces tateyamensis</name>
    <dbReference type="NCBI Taxonomy" id="565073"/>
    <lineage>
        <taxon>Bacteria</taxon>
        <taxon>Bacillati</taxon>
        <taxon>Actinomycetota</taxon>
        <taxon>Actinomycetes</taxon>
        <taxon>Kitasatosporales</taxon>
        <taxon>Streptomycetaceae</taxon>
        <taxon>Streptomyces</taxon>
    </lineage>
</organism>
<dbReference type="GO" id="GO:0030980">
    <property type="term" value="P:alpha-glucan catabolic process"/>
    <property type="evidence" value="ECO:0007669"/>
    <property type="project" value="TreeGrafter"/>
</dbReference>
<dbReference type="InterPro" id="IPR017853">
    <property type="entry name" value="GH"/>
</dbReference>
<keyword evidence="3" id="KW-1185">Reference proteome</keyword>
<dbReference type="CDD" id="cd11336">
    <property type="entry name" value="AmyAc_MTSase"/>
    <property type="match status" value="1"/>
</dbReference>